<feature type="transmembrane region" description="Helical" evidence="5">
    <location>
        <begin position="6"/>
        <end position="39"/>
    </location>
</feature>
<name>A0A842J876_9BACT</name>
<feature type="transmembrane region" description="Helical" evidence="5">
    <location>
        <begin position="202"/>
        <end position="220"/>
    </location>
</feature>
<dbReference type="Proteomes" id="UP000552683">
    <property type="component" value="Unassembled WGS sequence"/>
</dbReference>
<dbReference type="GO" id="GO:0005886">
    <property type="term" value="C:plasma membrane"/>
    <property type="evidence" value="ECO:0007669"/>
    <property type="project" value="UniProtKB-SubCell"/>
</dbReference>
<dbReference type="RefSeq" id="WP_185897977.1">
    <property type="nucleotide sequence ID" value="NZ_JACLZK010000001.1"/>
</dbReference>
<feature type="transmembrane region" description="Helical" evidence="5">
    <location>
        <begin position="77"/>
        <end position="95"/>
    </location>
</feature>
<evidence type="ECO:0000313" key="6">
    <source>
        <dbReference type="EMBL" id="MBC2882332.1"/>
    </source>
</evidence>
<dbReference type="Pfam" id="PF01925">
    <property type="entry name" value="TauE"/>
    <property type="match status" value="1"/>
</dbReference>
<evidence type="ECO:0000256" key="1">
    <source>
        <dbReference type="ARBA" id="ARBA00004141"/>
    </source>
</evidence>
<comment type="subcellular location">
    <subcellularLocation>
        <location evidence="5">Cell membrane</location>
        <topology evidence="5">Multi-pass membrane protein</topology>
    </subcellularLocation>
    <subcellularLocation>
        <location evidence="1">Membrane</location>
        <topology evidence="1">Multi-pass membrane protein</topology>
    </subcellularLocation>
</comment>
<feature type="transmembrane region" description="Helical" evidence="5">
    <location>
        <begin position="232"/>
        <end position="249"/>
    </location>
</feature>
<dbReference type="AlphaFoldDB" id="A0A842J876"/>
<dbReference type="PANTHER" id="PTHR43701:SF2">
    <property type="entry name" value="MEMBRANE TRANSPORTER PROTEIN YJNA-RELATED"/>
    <property type="match status" value="1"/>
</dbReference>
<keyword evidence="7" id="KW-1185">Reference proteome</keyword>
<dbReference type="InterPro" id="IPR051598">
    <property type="entry name" value="TSUP/Inactive_protease-like"/>
</dbReference>
<gene>
    <name evidence="6" type="ORF">H7R39_03465</name>
</gene>
<keyword evidence="4 5" id="KW-0472">Membrane</keyword>
<evidence type="ECO:0000256" key="4">
    <source>
        <dbReference type="ARBA" id="ARBA00023136"/>
    </source>
</evidence>
<keyword evidence="2 5" id="KW-0812">Transmembrane</keyword>
<dbReference type="InterPro" id="IPR002781">
    <property type="entry name" value="TM_pro_TauE-like"/>
</dbReference>
<keyword evidence="5" id="KW-1003">Cell membrane</keyword>
<feature type="transmembrane region" description="Helical" evidence="5">
    <location>
        <begin position="177"/>
        <end position="196"/>
    </location>
</feature>
<evidence type="ECO:0000256" key="3">
    <source>
        <dbReference type="ARBA" id="ARBA00022989"/>
    </source>
</evidence>
<dbReference type="EMBL" id="JACLZK010000001">
    <property type="protein sequence ID" value="MBC2882332.1"/>
    <property type="molecule type" value="Genomic_DNA"/>
</dbReference>
<reference evidence="6 7" key="1">
    <citation type="submission" date="2020-08" db="EMBL/GenBank/DDBJ databases">
        <title>Complete genome and description of Campylobacter massiliensis Marseille-Q3452 sp. nov.</title>
        <authorList>
            <person name="Antezack A."/>
        </authorList>
    </citation>
    <scope>NUCLEOTIDE SEQUENCE [LARGE SCALE GENOMIC DNA]</scope>
    <source>
        <strain evidence="6 7">Marseille-Q3452</strain>
    </source>
</reference>
<dbReference type="PANTHER" id="PTHR43701">
    <property type="entry name" value="MEMBRANE TRANSPORTER PROTEIN MJ0441-RELATED"/>
    <property type="match status" value="1"/>
</dbReference>
<proteinExistence type="inferred from homology"/>
<feature type="transmembrane region" description="Helical" evidence="5">
    <location>
        <begin position="46"/>
        <end position="65"/>
    </location>
</feature>
<feature type="transmembrane region" description="Helical" evidence="5">
    <location>
        <begin position="132"/>
        <end position="165"/>
    </location>
</feature>
<organism evidence="6 7">
    <name type="scientific">Campylobacter massiliensis</name>
    <dbReference type="NCBI Taxonomy" id="2762557"/>
    <lineage>
        <taxon>Bacteria</taxon>
        <taxon>Pseudomonadati</taxon>
        <taxon>Campylobacterota</taxon>
        <taxon>Epsilonproteobacteria</taxon>
        <taxon>Campylobacterales</taxon>
        <taxon>Campylobacteraceae</taxon>
        <taxon>Campylobacter</taxon>
    </lineage>
</organism>
<evidence type="ECO:0000256" key="2">
    <source>
        <dbReference type="ARBA" id="ARBA00022692"/>
    </source>
</evidence>
<evidence type="ECO:0000256" key="5">
    <source>
        <dbReference type="RuleBase" id="RU363041"/>
    </source>
</evidence>
<accession>A0A842J876</accession>
<comment type="similarity">
    <text evidence="5">Belongs to the 4-toluene sulfonate uptake permease (TSUP) (TC 2.A.102) family.</text>
</comment>
<sequence>MEILSVASVGYVCLGLFVGFLSGFLGIGGGAAAVPILVFLGFDVKYAIGVSVLQMVFSSVYGSLLNIKNKNVDLKPALVLGIGGFCGASASGFIVASVPSKFLLLTLICIQIFNVIKLFFKNPEPKGAHNPSLVPLFFVGLFVGAVAISVGIGGSVIIMPVLINFLNYDIKKAVSTGLFFVIFSSISGFISLASQGLVQYEVGVLVGIGSLISVRFGVALAQKIDRTVQKRCLLALISTTLIIMINKLLA</sequence>
<evidence type="ECO:0000313" key="7">
    <source>
        <dbReference type="Proteomes" id="UP000552683"/>
    </source>
</evidence>
<protein>
    <recommendedName>
        <fullName evidence="5">Probable membrane transporter protein</fullName>
    </recommendedName>
</protein>
<keyword evidence="3 5" id="KW-1133">Transmembrane helix</keyword>
<comment type="caution">
    <text evidence="6">The sequence shown here is derived from an EMBL/GenBank/DDBJ whole genome shotgun (WGS) entry which is preliminary data.</text>
</comment>